<organism evidence="1">
    <name type="scientific">Spodoptera frugiperda</name>
    <name type="common">Fall armyworm</name>
    <dbReference type="NCBI Taxonomy" id="7108"/>
    <lineage>
        <taxon>Eukaryota</taxon>
        <taxon>Metazoa</taxon>
        <taxon>Ecdysozoa</taxon>
        <taxon>Arthropoda</taxon>
        <taxon>Hexapoda</taxon>
        <taxon>Insecta</taxon>
        <taxon>Pterygota</taxon>
        <taxon>Neoptera</taxon>
        <taxon>Endopterygota</taxon>
        <taxon>Lepidoptera</taxon>
        <taxon>Glossata</taxon>
        <taxon>Ditrysia</taxon>
        <taxon>Noctuoidea</taxon>
        <taxon>Noctuidae</taxon>
        <taxon>Amphipyrinae</taxon>
        <taxon>Spodoptera</taxon>
    </lineage>
</organism>
<proteinExistence type="predicted"/>
<dbReference type="EMBL" id="ODYU01012380">
    <property type="protein sequence ID" value="SOQ58661.1"/>
    <property type="molecule type" value="Genomic_DNA"/>
</dbReference>
<sequence length="117" mass="12336">MTSPALGKSRGSGRFLLTKNHPVSPLAFRAGAPVNPVGSSPYWASSICGGGNYPMTSFTLSEARGSVRLLLTKNHPVLSPAFRVGAPVNPLGSPQLRKFLCLDVCPSTALKLLNGFR</sequence>
<name>A0A2H1X038_SPOFR</name>
<dbReference type="AlphaFoldDB" id="A0A2H1X038"/>
<protein>
    <submittedName>
        <fullName evidence="1">SFRICE_019432</fullName>
    </submittedName>
</protein>
<accession>A0A2H1X038</accession>
<gene>
    <name evidence="1" type="ORF">SFRICE_019432</name>
</gene>
<reference evidence="1" key="1">
    <citation type="submission" date="2016-07" db="EMBL/GenBank/DDBJ databases">
        <authorList>
            <person name="Bretaudeau A."/>
        </authorList>
    </citation>
    <scope>NUCLEOTIDE SEQUENCE</scope>
    <source>
        <strain evidence="1">Rice</strain>
        <tissue evidence="1">Whole body</tissue>
    </source>
</reference>
<evidence type="ECO:0000313" key="1">
    <source>
        <dbReference type="EMBL" id="SOQ58661.1"/>
    </source>
</evidence>